<dbReference type="PANTHER" id="PTHR35256:SF1">
    <property type="entry name" value="EXPRESSED SEQUENCE AI429214"/>
    <property type="match status" value="1"/>
</dbReference>
<organism evidence="1 2">
    <name type="scientific">Pinctada imbricata</name>
    <name type="common">Atlantic pearl-oyster</name>
    <name type="synonym">Pinctada martensii</name>
    <dbReference type="NCBI Taxonomy" id="66713"/>
    <lineage>
        <taxon>Eukaryota</taxon>
        <taxon>Metazoa</taxon>
        <taxon>Spiralia</taxon>
        <taxon>Lophotrochozoa</taxon>
        <taxon>Mollusca</taxon>
        <taxon>Bivalvia</taxon>
        <taxon>Autobranchia</taxon>
        <taxon>Pteriomorphia</taxon>
        <taxon>Pterioida</taxon>
        <taxon>Pterioidea</taxon>
        <taxon>Pteriidae</taxon>
        <taxon>Pinctada</taxon>
    </lineage>
</organism>
<sequence length="116" mass="13530">MEKLKLKNFIMAMEKAAKEDFHDPKKCRECRDHESAIDTAAAERNFIRIKTRDTRQRVMEDHYHKHLVKMDSINLIADIARSLPRHTDDPQDIEDQLFKGLNLSKSVTQNRVNGNG</sequence>
<dbReference type="PANTHER" id="PTHR35256">
    <property type="entry name" value="CHROMOSOME 8 OPEN READING FRAME 48"/>
    <property type="match status" value="1"/>
</dbReference>
<dbReference type="Pfam" id="PF15379">
    <property type="entry name" value="DUF4606"/>
    <property type="match status" value="1"/>
</dbReference>
<keyword evidence="2" id="KW-1185">Reference proteome</keyword>
<evidence type="ECO:0000313" key="2">
    <source>
        <dbReference type="Proteomes" id="UP001186944"/>
    </source>
</evidence>
<name>A0AA88Y692_PINIB</name>
<accession>A0AA88Y692</accession>
<comment type="caution">
    <text evidence="1">The sequence shown here is derived from an EMBL/GenBank/DDBJ whole genome shotgun (WGS) entry which is preliminary data.</text>
</comment>
<gene>
    <name evidence="1" type="ORF">FSP39_003647</name>
</gene>
<dbReference type="AlphaFoldDB" id="A0AA88Y692"/>
<reference evidence="1" key="1">
    <citation type="submission" date="2019-08" db="EMBL/GenBank/DDBJ databases">
        <title>The improved chromosome-level genome for the pearl oyster Pinctada fucata martensii using PacBio sequencing and Hi-C.</title>
        <authorList>
            <person name="Zheng Z."/>
        </authorList>
    </citation>
    <scope>NUCLEOTIDE SEQUENCE</scope>
    <source>
        <strain evidence="1">ZZ-2019</strain>
        <tissue evidence="1">Adductor muscle</tissue>
    </source>
</reference>
<dbReference type="InterPro" id="IPR027932">
    <property type="entry name" value="DUF4606"/>
</dbReference>
<proteinExistence type="predicted"/>
<dbReference type="Proteomes" id="UP001186944">
    <property type="component" value="Unassembled WGS sequence"/>
</dbReference>
<dbReference type="EMBL" id="VSWD01000006">
    <property type="protein sequence ID" value="KAK3099386.1"/>
    <property type="molecule type" value="Genomic_DNA"/>
</dbReference>
<protein>
    <submittedName>
        <fullName evidence="1">Uncharacterized protein</fullName>
    </submittedName>
</protein>
<evidence type="ECO:0000313" key="1">
    <source>
        <dbReference type="EMBL" id="KAK3099386.1"/>
    </source>
</evidence>